<evidence type="ECO:0000256" key="3">
    <source>
        <dbReference type="PROSITE-ProRule" id="PRU00339"/>
    </source>
</evidence>
<accession>B3RIK6</accession>
<evidence type="ECO:0000313" key="5">
    <source>
        <dbReference type="EMBL" id="EDV29245.1"/>
    </source>
</evidence>
<dbReference type="PROSITE" id="PS50005">
    <property type="entry name" value="TPR"/>
    <property type="match status" value="1"/>
</dbReference>
<dbReference type="InterPro" id="IPR011990">
    <property type="entry name" value="TPR-like_helical_dom_sf"/>
</dbReference>
<dbReference type="Pfam" id="PF13424">
    <property type="entry name" value="TPR_12"/>
    <property type="match status" value="3"/>
</dbReference>
<feature type="region of interest" description="Disordered" evidence="4">
    <location>
        <begin position="377"/>
        <end position="405"/>
    </location>
</feature>
<dbReference type="Gene3D" id="3.40.50.300">
    <property type="entry name" value="P-loop containing nucleotide triphosphate hydrolases"/>
    <property type="match status" value="1"/>
</dbReference>
<dbReference type="Proteomes" id="UP000009022">
    <property type="component" value="Unassembled WGS sequence"/>
</dbReference>
<dbReference type="KEGG" id="tad:TRIADDRAFT_51352"/>
<evidence type="ECO:0000256" key="4">
    <source>
        <dbReference type="SAM" id="MobiDB-lite"/>
    </source>
</evidence>
<feature type="compositionally biased region" description="Polar residues" evidence="4">
    <location>
        <begin position="395"/>
        <end position="405"/>
    </location>
</feature>
<feature type="repeat" description="TPR" evidence="3">
    <location>
        <begin position="1307"/>
        <end position="1340"/>
    </location>
</feature>
<protein>
    <submittedName>
        <fullName evidence="5">Uncharacterized protein</fullName>
    </submittedName>
</protein>
<evidence type="ECO:0000313" key="6">
    <source>
        <dbReference type="Proteomes" id="UP000009022"/>
    </source>
</evidence>
<keyword evidence="1" id="KW-0677">Repeat</keyword>
<name>B3RIK6_TRIAD</name>
<evidence type="ECO:0000256" key="2">
    <source>
        <dbReference type="ARBA" id="ARBA00022803"/>
    </source>
</evidence>
<dbReference type="eggNOG" id="KOG1840">
    <property type="taxonomic scope" value="Eukaryota"/>
</dbReference>
<gene>
    <name evidence="5" type="ORF">TRIADDRAFT_51352</name>
</gene>
<dbReference type="CTD" id="6748858"/>
<dbReference type="SMART" id="SM00028">
    <property type="entry name" value="TPR"/>
    <property type="match status" value="7"/>
</dbReference>
<keyword evidence="6" id="KW-1185">Reference proteome</keyword>
<dbReference type="InParanoid" id="B3RIK6"/>
<dbReference type="SUPFAM" id="SSF52540">
    <property type="entry name" value="P-loop containing nucleoside triphosphate hydrolases"/>
    <property type="match status" value="1"/>
</dbReference>
<proteinExistence type="predicted"/>
<evidence type="ECO:0000256" key="1">
    <source>
        <dbReference type="ARBA" id="ARBA00022737"/>
    </source>
</evidence>
<dbReference type="HOGENOM" id="CLU_255214_0_0_1"/>
<dbReference type="Gene3D" id="1.25.40.10">
    <property type="entry name" value="Tetratricopeptide repeat domain"/>
    <property type="match status" value="2"/>
</dbReference>
<dbReference type="PhylomeDB" id="B3RIK6"/>
<dbReference type="InterPro" id="IPR019734">
    <property type="entry name" value="TPR_rpt"/>
</dbReference>
<keyword evidence="2 3" id="KW-0802">TPR repeat</keyword>
<organism evidence="5 6">
    <name type="scientific">Trichoplax adhaerens</name>
    <name type="common">Trichoplax reptans</name>
    <dbReference type="NCBI Taxonomy" id="10228"/>
    <lineage>
        <taxon>Eukaryota</taxon>
        <taxon>Metazoa</taxon>
        <taxon>Placozoa</taxon>
        <taxon>Uniplacotomia</taxon>
        <taxon>Trichoplacea</taxon>
        <taxon>Trichoplacidae</taxon>
        <taxon>Trichoplax</taxon>
    </lineage>
</organism>
<feature type="compositionally biased region" description="Basic and acidic residues" evidence="4">
    <location>
        <begin position="377"/>
        <end position="394"/>
    </location>
</feature>
<dbReference type="InterPro" id="IPR027417">
    <property type="entry name" value="P-loop_NTPase"/>
</dbReference>
<dbReference type="SUPFAM" id="SSF48452">
    <property type="entry name" value="TPR-like"/>
    <property type="match status" value="2"/>
</dbReference>
<reference evidence="5 6" key="1">
    <citation type="journal article" date="2008" name="Nature">
        <title>The Trichoplax genome and the nature of placozoans.</title>
        <authorList>
            <person name="Srivastava M."/>
            <person name="Begovic E."/>
            <person name="Chapman J."/>
            <person name="Putnam N.H."/>
            <person name="Hellsten U."/>
            <person name="Kawashima T."/>
            <person name="Kuo A."/>
            <person name="Mitros T."/>
            <person name="Salamov A."/>
            <person name="Carpenter M.L."/>
            <person name="Signorovitch A.Y."/>
            <person name="Moreno M.A."/>
            <person name="Kamm K."/>
            <person name="Grimwood J."/>
            <person name="Schmutz J."/>
            <person name="Shapiro H."/>
            <person name="Grigoriev I.V."/>
            <person name="Buss L.W."/>
            <person name="Schierwater B."/>
            <person name="Dellaporta S.L."/>
            <person name="Rokhsar D.S."/>
        </authorList>
    </citation>
    <scope>NUCLEOTIDE SEQUENCE [LARGE SCALE GENOMIC DNA]</scope>
    <source>
        <strain evidence="5 6">Grell-BS-1999</strain>
    </source>
</reference>
<dbReference type="OrthoDB" id="6161812at2759"/>
<dbReference type="EMBL" id="DS985241">
    <property type="protein sequence ID" value="EDV29245.1"/>
    <property type="molecule type" value="Genomic_DNA"/>
</dbReference>
<sequence length="1387" mass="161697">MIYHDSLLANFRSVNLRMDTAYSSLSDCLQRLQIAADIHDISELQRTFRYLKALSPFSWSELRQLIVFVVKRNLHPQEYLWLQRLVNTIRFLTLDFHAYLSRRYDAHIANALITRLTQFIECLLSNKRWMETINTLDSPPSSLIYELMLLRSDLVDYKNTTSNLFSFNPIHHVYQLCYTLIYRPHFDILMQLLYQLDQLRQRQPLTLQDPFGIYVAIDILAITMKKVIKADLQQTLWNGCENYPPCSPQERLPGFRHYFQFALQLNQHGTKVTTPLYKWFEEAILLSLSNYLSKDITSALISQIQQNSRLVSDRKCIQHLTQSIQLFSTQTVHLKIISLPHYYLDNICIRPSYMDRIDRILLKKHQICNITSVPESQRDEFKDRQTNHNEDHQGNQKSIANGKLQSNGINVNQSYDMVRAHRELWNANGNGSKDRLLGQEEQLETTIVQKFDNWLKPNGNYGQSVKLDLLTDCSDEYNTNQNESKDSDNSYLDSLTSKDSQLIGTDSIRYNNEILKAEHELVGQFSIGWSPKYKTNHSREHRSKSQEVLENGSRQCIIKDGNDGISETNKYFEGYMLDECWLLKYQDISDTYQSKENLSEQLLDSELLKNCRADFCQGQKIENLYRLHHNQFKTSCGTGKTSLAIHYAILHQSEFDVIYYLKADSILSLQQDFVQLGAMLIDKYRHRKNEQICKLSKIFSTYYKDLTVKAKQRQNLLQISHCNSDTNELIEAILKLLLDPITGKLLLIYDNAEDNEWIHRYFPKRYHCYIIVISAAPFTRFVTLKVDIFDRQLSIYYLCKCLNQDDRESANNIASKMKDLPLALFLAKTFIYQQDISLASYVYKYRQVEREIKPLINAMYSLPSMVVTNLNQALDINLILPWYINVQLASENNPTAETVISILAYLDPNKIEIRFLYGIIERISSKKSQLLSILRRFHIYGLINCIDEHNYSISRCLQTVIRCMATIKGEEVNLLSFIITYFIDQLRLDYCDKINWEISQLAIRHLQVAFEHAKIHPILRPLMIQAAAWLSYSFCIHNSYHQAKIYADQWLVAFEAVESEKQTWKGSREIFISIPENQLIYRGFHNLCLYNGITAKAMYALLGKIYCQIGKNNQSLEYLQKSLAIRLQKMGPEHLSVASTYEIIGRVLCYLGQPTNALRYLQKSLTIKISYLGNGHVNVAATHHIIGLANYISIEQSDKAIQHLNKSLNVKIQHFNEHSLDLANSYLALAKLHFYRNRFQSAITEYLNAFDIEIHKLGRNHIRVGQTSFYLGETYHMMKDFNLAKQYYQYALQIFKIHFGYQHAKTANIYYCLGQVSYAEGQFITALDYFKQSIGIELDKYGSSHFKIAKTSYYMAELLYHLGDHNEAQKFYNVALTWNDPEIATLN</sequence>
<dbReference type="PANTHER" id="PTHR45641">
    <property type="entry name" value="TETRATRICOPEPTIDE REPEAT PROTEIN (AFU_ORTHOLOGUE AFUA_6G03870)"/>
    <property type="match status" value="1"/>
</dbReference>
<dbReference type="PANTHER" id="PTHR45641:SF1">
    <property type="entry name" value="AAA+ ATPASE DOMAIN-CONTAINING PROTEIN"/>
    <property type="match status" value="1"/>
</dbReference>
<dbReference type="RefSeq" id="XP_002108447.1">
    <property type="nucleotide sequence ID" value="XM_002108411.1"/>
</dbReference>
<dbReference type="GeneID" id="6748858"/>